<feature type="compositionally biased region" description="Polar residues" evidence="8">
    <location>
        <begin position="478"/>
        <end position="499"/>
    </location>
</feature>
<dbReference type="InterPro" id="IPR001258">
    <property type="entry name" value="NHL_repeat"/>
</dbReference>
<evidence type="ECO:0000256" key="5">
    <source>
        <dbReference type="PROSITE-ProRule" id="PRU00024"/>
    </source>
</evidence>
<dbReference type="PROSITE" id="PS51125">
    <property type="entry name" value="NHL"/>
    <property type="match status" value="2"/>
</dbReference>
<dbReference type="Gene3D" id="3.30.40.10">
    <property type="entry name" value="Zinc/RING finger domain, C3HC4 (zinc finger)"/>
    <property type="match status" value="1"/>
</dbReference>
<dbReference type="InterPro" id="IPR013083">
    <property type="entry name" value="Znf_RING/FYVE/PHD"/>
</dbReference>
<reference evidence="11" key="1">
    <citation type="submission" date="2018-07" db="EMBL/GenBank/DDBJ databases">
        <authorList>
            <person name="Quirk P.G."/>
            <person name="Krulwich T.A."/>
        </authorList>
    </citation>
    <scope>NUCLEOTIDE SEQUENCE</scope>
</reference>
<dbReference type="SUPFAM" id="SSF57845">
    <property type="entry name" value="B-box zinc-binding domain"/>
    <property type="match status" value="1"/>
</dbReference>
<feature type="domain" description="RING-type" evidence="9">
    <location>
        <begin position="107"/>
        <end position="156"/>
    </location>
</feature>
<dbReference type="OMA" id="PICNECL"/>
<feature type="repeat" description="NHL" evidence="6">
    <location>
        <begin position="690"/>
        <end position="733"/>
    </location>
</feature>
<feature type="repeat" description="NHL" evidence="6">
    <location>
        <begin position="737"/>
        <end position="783"/>
    </location>
</feature>
<feature type="domain" description="B box-type" evidence="10">
    <location>
        <begin position="186"/>
        <end position="233"/>
    </location>
</feature>
<keyword evidence="2" id="KW-0677">Repeat</keyword>
<organism evidence="11">
    <name type="scientific">Culicoides sonorensis</name>
    <name type="common">Biting midge</name>
    <dbReference type="NCBI Taxonomy" id="179676"/>
    <lineage>
        <taxon>Eukaryota</taxon>
        <taxon>Metazoa</taxon>
        <taxon>Ecdysozoa</taxon>
        <taxon>Arthropoda</taxon>
        <taxon>Hexapoda</taxon>
        <taxon>Insecta</taxon>
        <taxon>Pterygota</taxon>
        <taxon>Neoptera</taxon>
        <taxon>Endopterygota</taxon>
        <taxon>Diptera</taxon>
        <taxon>Nematocera</taxon>
        <taxon>Chironomoidea</taxon>
        <taxon>Ceratopogonidae</taxon>
        <taxon>Ceratopogoninae</taxon>
        <taxon>Culicoides</taxon>
        <taxon>Monoculicoides</taxon>
    </lineage>
</organism>
<dbReference type="InterPro" id="IPR003649">
    <property type="entry name" value="Bbox_C"/>
</dbReference>
<dbReference type="VEuPathDB" id="VectorBase:CSON000184"/>
<dbReference type="InterPro" id="IPR013087">
    <property type="entry name" value="Znf_C2H2_type"/>
</dbReference>
<dbReference type="InterPro" id="IPR001841">
    <property type="entry name" value="Znf_RING"/>
</dbReference>
<dbReference type="PANTHER" id="PTHR25462:SF296">
    <property type="entry name" value="MEIOTIC P26, ISOFORM F"/>
    <property type="match status" value="1"/>
</dbReference>
<proteinExistence type="predicted"/>
<dbReference type="InterPro" id="IPR017907">
    <property type="entry name" value="Znf_RING_CS"/>
</dbReference>
<dbReference type="Gene3D" id="3.30.160.60">
    <property type="entry name" value="Classic Zinc Finger"/>
    <property type="match status" value="1"/>
</dbReference>
<dbReference type="PANTHER" id="PTHR25462">
    <property type="entry name" value="BONUS, ISOFORM C-RELATED"/>
    <property type="match status" value="1"/>
</dbReference>
<feature type="domain" description="B box-type" evidence="10">
    <location>
        <begin position="246"/>
        <end position="289"/>
    </location>
</feature>
<feature type="compositionally biased region" description="Polar residues" evidence="8">
    <location>
        <begin position="638"/>
        <end position="649"/>
    </location>
</feature>
<dbReference type="GO" id="GO:0008270">
    <property type="term" value="F:zinc ion binding"/>
    <property type="evidence" value="ECO:0007669"/>
    <property type="project" value="UniProtKB-KW"/>
</dbReference>
<feature type="region of interest" description="Disordered" evidence="8">
    <location>
        <begin position="629"/>
        <end position="649"/>
    </location>
</feature>
<dbReference type="PROSITE" id="PS00518">
    <property type="entry name" value="ZF_RING_1"/>
    <property type="match status" value="1"/>
</dbReference>
<keyword evidence="1" id="KW-0479">Metal-binding</keyword>
<dbReference type="Gene3D" id="2.120.10.30">
    <property type="entry name" value="TolB, C-terminal domain"/>
    <property type="match status" value="1"/>
</dbReference>
<evidence type="ECO:0000256" key="1">
    <source>
        <dbReference type="ARBA" id="ARBA00022723"/>
    </source>
</evidence>
<dbReference type="CDD" id="cd14959">
    <property type="entry name" value="NHL_brat_like"/>
    <property type="match status" value="1"/>
</dbReference>
<dbReference type="GO" id="GO:0061630">
    <property type="term" value="F:ubiquitin protein ligase activity"/>
    <property type="evidence" value="ECO:0007669"/>
    <property type="project" value="TreeGrafter"/>
</dbReference>
<dbReference type="PROSITE" id="PS00028">
    <property type="entry name" value="ZINC_FINGER_C2H2_1"/>
    <property type="match status" value="1"/>
</dbReference>
<dbReference type="AlphaFoldDB" id="A0A336MJI2"/>
<feature type="region of interest" description="Disordered" evidence="8">
    <location>
        <begin position="1"/>
        <end position="37"/>
    </location>
</feature>
<dbReference type="InterPro" id="IPR000315">
    <property type="entry name" value="Znf_B-box"/>
</dbReference>
<dbReference type="SUPFAM" id="SSF57850">
    <property type="entry name" value="RING/U-box"/>
    <property type="match status" value="1"/>
</dbReference>
<keyword evidence="3 5" id="KW-0863">Zinc-finger</keyword>
<evidence type="ECO:0000256" key="2">
    <source>
        <dbReference type="ARBA" id="ARBA00022737"/>
    </source>
</evidence>
<dbReference type="PROSITE" id="PS50089">
    <property type="entry name" value="ZF_RING_2"/>
    <property type="match status" value="1"/>
</dbReference>
<dbReference type="SMART" id="SM00502">
    <property type="entry name" value="BBC"/>
    <property type="match status" value="1"/>
</dbReference>
<gene>
    <name evidence="11" type="primary">CSON000184</name>
</gene>
<dbReference type="Pfam" id="PF01436">
    <property type="entry name" value="NHL"/>
    <property type="match status" value="2"/>
</dbReference>
<evidence type="ECO:0000256" key="7">
    <source>
        <dbReference type="SAM" id="Coils"/>
    </source>
</evidence>
<dbReference type="SMART" id="SM00336">
    <property type="entry name" value="BBOX"/>
    <property type="match status" value="2"/>
</dbReference>
<evidence type="ECO:0000256" key="6">
    <source>
        <dbReference type="PROSITE-ProRule" id="PRU00504"/>
    </source>
</evidence>
<evidence type="ECO:0000259" key="9">
    <source>
        <dbReference type="PROSITE" id="PS50089"/>
    </source>
</evidence>
<evidence type="ECO:0000256" key="4">
    <source>
        <dbReference type="ARBA" id="ARBA00022833"/>
    </source>
</evidence>
<dbReference type="CDD" id="cd20482">
    <property type="entry name" value="CC_brat-like"/>
    <property type="match status" value="1"/>
</dbReference>
<protein>
    <submittedName>
        <fullName evidence="11">CSON000184 protein</fullName>
    </submittedName>
</protein>
<sequence length="959" mass="106073">MASVDVIDSSMNSEEPESCDNKSIDSNSNSSSPSPEKALDLLTTVETNEEFENENEKDIKVMEDIISEEPSNIEIQLNDSDDVSQADVIEKTNLPLENEVNENDNHCKICKKTYEMPRVLSCLHIFCEKCLCSLSPFDGSDVFDDKTYCIDCPTCKQTTKVGPLGVGSLPPYFIYTNILDISTLDPSLLACTSCKSKETAISRCNDCANFLCASCDNAHQYMRCFEDHTVVKLEDMRKSPEKVSIHKTLYCAVHATETLKYFCHNCQMTICNECLLLEHKGTEHVYEKISQAEKRMKNEVQSLMMEARTKFEYCEQATNDLDSYLQKLQGQHDSARNLIKDTYENFKAILEKCYEDNMKELDNLHSERELKIMELFHNVEKSAEQIDNACNFTKEVLNNTNGPEFLSLKKIITCQFLNLINTIPKADVHYSLEFEGKPDKFEQLARETFGRLRTESSPPSPKESTPPPTLPGMPPMSNKGTQNSACNNSQGALTSSVTASSPISLPTSMQSSFDGDISAIGSGYMLPSSVMTPDSLNSHSVGGATPVSVFPPVPSIGNPSPALPGLTSIAEYNLHRLANIAETAVDLPETLVPTTPGSSSQFTLADLISGDQNAFNSLQALAEIGLGNNDFGQHPSRPHQNNSSSNLLTEYPNSLGSATSPLTAHEDVLSSFQQTLNAAGRIKATPMHIRCKFGSLGPSKGQFNAPHGFCLGLDEEIIVADTNNHRIEIFEKNGTFKFQFGVPGKDEGQLWYPRKVAVMRNNSRFVVCDRGNERSRMQIFTKGGHFMKKIAIRYIDIVAGLAVTNSGHIVAVDSVSPTVFIISEDGDLLHWFDCSDFMREPSDIAVHGNDFYICDFKGHCVAVFSKDGKFKYRIGNEKVTCFPNGIDISDAGDILIGDSHGNRFHVACYSNDGILQSEFECPHVKVSRCCGLKITSEGFVVTLAKNNHHVLVLNTLYIQ</sequence>
<name>A0A336MJI2_CULSO</name>
<evidence type="ECO:0000256" key="3">
    <source>
        <dbReference type="ARBA" id="ARBA00022771"/>
    </source>
</evidence>
<keyword evidence="4" id="KW-0862">Zinc</keyword>
<feature type="coiled-coil region" evidence="7">
    <location>
        <begin position="286"/>
        <end position="345"/>
    </location>
</feature>
<dbReference type="PROSITE" id="PS50119">
    <property type="entry name" value="ZF_BBOX"/>
    <property type="match status" value="2"/>
</dbReference>
<dbReference type="InterPro" id="IPR047153">
    <property type="entry name" value="TRIM45/56/19-like"/>
</dbReference>
<dbReference type="SMART" id="SM00184">
    <property type="entry name" value="RING"/>
    <property type="match status" value="1"/>
</dbReference>
<dbReference type="Pfam" id="PF00643">
    <property type="entry name" value="zf-B_box"/>
    <property type="match status" value="1"/>
</dbReference>
<dbReference type="InterPro" id="IPR011042">
    <property type="entry name" value="6-blade_b-propeller_TolB-like"/>
</dbReference>
<dbReference type="CDD" id="cd19813">
    <property type="entry name" value="Bbox1_BRAT-like"/>
    <property type="match status" value="1"/>
</dbReference>
<feature type="compositionally biased region" description="Pro residues" evidence="8">
    <location>
        <begin position="458"/>
        <end position="474"/>
    </location>
</feature>
<evidence type="ECO:0000313" key="11">
    <source>
        <dbReference type="EMBL" id="SSX28517.1"/>
    </source>
</evidence>
<accession>A0A336MJI2</accession>
<feature type="region of interest" description="Disordered" evidence="8">
    <location>
        <begin position="450"/>
        <end position="499"/>
    </location>
</feature>
<dbReference type="GO" id="GO:0005654">
    <property type="term" value="C:nucleoplasm"/>
    <property type="evidence" value="ECO:0007669"/>
    <property type="project" value="TreeGrafter"/>
</dbReference>
<keyword evidence="7" id="KW-0175">Coiled coil</keyword>
<evidence type="ECO:0000259" key="10">
    <source>
        <dbReference type="PROSITE" id="PS50119"/>
    </source>
</evidence>
<evidence type="ECO:0000256" key="8">
    <source>
        <dbReference type="SAM" id="MobiDB-lite"/>
    </source>
</evidence>
<dbReference type="SUPFAM" id="SSF101898">
    <property type="entry name" value="NHL repeat"/>
    <property type="match status" value="1"/>
</dbReference>
<feature type="compositionally biased region" description="Low complexity" evidence="8">
    <location>
        <begin position="26"/>
        <end position="35"/>
    </location>
</feature>
<dbReference type="EMBL" id="UFQT01001020">
    <property type="protein sequence ID" value="SSX28517.1"/>
    <property type="molecule type" value="Genomic_DNA"/>
</dbReference>